<evidence type="ECO:0000313" key="8">
    <source>
        <dbReference type="EMBL" id="ALI97974.1"/>
    </source>
</evidence>
<dbReference type="InterPro" id="IPR011990">
    <property type="entry name" value="TPR-like_helical_dom_sf"/>
</dbReference>
<dbReference type="GO" id="GO:0009279">
    <property type="term" value="C:cell outer membrane"/>
    <property type="evidence" value="ECO:0007669"/>
    <property type="project" value="UniProtKB-SubCell"/>
</dbReference>
<evidence type="ECO:0000259" key="7">
    <source>
        <dbReference type="Pfam" id="PF14322"/>
    </source>
</evidence>
<reference evidence="8 9" key="1">
    <citation type="submission" date="2015-08" db="EMBL/GenBank/DDBJ databases">
        <title>Complete genome sequence of Rufibacter tibetensis strain 1351t, a radiation-resistant bacterium from tibet plateau.</title>
        <authorList>
            <person name="Dai J."/>
        </authorList>
    </citation>
    <scope>NUCLEOTIDE SEQUENCE [LARGE SCALE GENOMIC DNA]</scope>
    <source>
        <strain evidence="8 9">1351</strain>
    </source>
</reference>
<organism evidence="8 9">
    <name type="scientific">Rufibacter tibetensis</name>
    <dbReference type="NCBI Taxonomy" id="512763"/>
    <lineage>
        <taxon>Bacteria</taxon>
        <taxon>Pseudomonadati</taxon>
        <taxon>Bacteroidota</taxon>
        <taxon>Cytophagia</taxon>
        <taxon>Cytophagales</taxon>
        <taxon>Hymenobacteraceae</taxon>
        <taxon>Rufibacter</taxon>
    </lineage>
</organism>
<evidence type="ECO:0000256" key="1">
    <source>
        <dbReference type="ARBA" id="ARBA00004442"/>
    </source>
</evidence>
<accession>A0A0P0CUF3</accession>
<keyword evidence="5" id="KW-0998">Cell outer membrane</keyword>
<gene>
    <name evidence="8" type="ORF">DC20_02030</name>
</gene>
<dbReference type="KEGG" id="rti:DC20_02030"/>
<dbReference type="Pfam" id="PF14322">
    <property type="entry name" value="SusD-like_3"/>
    <property type="match status" value="1"/>
</dbReference>
<keyword evidence="9" id="KW-1185">Reference proteome</keyword>
<feature type="domain" description="SusD-like N-terminal" evidence="7">
    <location>
        <begin position="24"/>
        <end position="222"/>
    </location>
</feature>
<dbReference type="Pfam" id="PF07980">
    <property type="entry name" value="SusD_RagB"/>
    <property type="match status" value="1"/>
</dbReference>
<dbReference type="InterPro" id="IPR012944">
    <property type="entry name" value="SusD_RagB_dom"/>
</dbReference>
<dbReference type="SUPFAM" id="SSF48452">
    <property type="entry name" value="TPR-like"/>
    <property type="match status" value="1"/>
</dbReference>
<dbReference type="CDD" id="cd08977">
    <property type="entry name" value="SusD"/>
    <property type="match status" value="1"/>
</dbReference>
<keyword evidence="3" id="KW-0732">Signal</keyword>
<evidence type="ECO:0000313" key="9">
    <source>
        <dbReference type="Proteomes" id="UP000061382"/>
    </source>
</evidence>
<evidence type="ECO:0000256" key="2">
    <source>
        <dbReference type="ARBA" id="ARBA00006275"/>
    </source>
</evidence>
<evidence type="ECO:0000256" key="5">
    <source>
        <dbReference type="ARBA" id="ARBA00023237"/>
    </source>
</evidence>
<evidence type="ECO:0000256" key="4">
    <source>
        <dbReference type="ARBA" id="ARBA00023136"/>
    </source>
</evidence>
<dbReference type="PROSITE" id="PS51257">
    <property type="entry name" value="PROKAR_LIPOPROTEIN"/>
    <property type="match status" value="1"/>
</dbReference>
<comment type="subcellular location">
    <subcellularLocation>
        <location evidence="1">Cell outer membrane</location>
    </subcellularLocation>
</comment>
<evidence type="ECO:0008006" key="10">
    <source>
        <dbReference type="Google" id="ProtNLM"/>
    </source>
</evidence>
<evidence type="ECO:0000259" key="6">
    <source>
        <dbReference type="Pfam" id="PF07980"/>
    </source>
</evidence>
<name>A0A0P0CUF3_9BACT</name>
<dbReference type="Gene3D" id="1.25.40.390">
    <property type="match status" value="1"/>
</dbReference>
<feature type="domain" description="RagB/SusD" evidence="6">
    <location>
        <begin position="327"/>
        <end position="463"/>
    </location>
</feature>
<protein>
    <recommendedName>
        <fullName evidence="10">Carbohydrate-binding protein SusD</fullName>
    </recommendedName>
</protein>
<comment type="similarity">
    <text evidence="2">Belongs to the SusD family.</text>
</comment>
<dbReference type="OrthoDB" id="9792139at2"/>
<dbReference type="PATRIC" id="fig|512763.3.peg.456"/>
<evidence type="ECO:0000256" key="3">
    <source>
        <dbReference type="ARBA" id="ARBA00022729"/>
    </source>
</evidence>
<dbReference type="RefSeq" id="WP_062542298.1">
    <property type="nucleotide sequence ID" value="NZ_CP012643.1"/>
</dbReference>
<dbReference type="InterPro" id="IPR033985">
    <property type="entry name" value="SusD-like_N"/>
</dbReference>
<sequence>MKKRLYILFISAGLSVFTGCSDILDVEPTSSIEFEGAITDARSADRALQGVYSAFQSDDYYGLNYLYYQDLYTDNLTFTGTFSTHLEVARRNINPTNLQIAETWAAIYRAIGRANVVIQEVGKLANLEAGEKNRILGEAYFLRALAYFDLVKVFGGVPIVTVPTLNVAGIQNQGRSTEAEVYTQIINDLKEAETKLQGLADSSNPYSASDMAASALLARVYLQQGNNALARDKATAVINNGPYSLASNFGDIFNSTGMSATTDEVILELAFNRDDQNALASSSNPAVPGQKFYVSTNLFNQFSASASLGDERFAETTLQQGTRRRIVKYDDVSQNSDNIPLIRLAEMYLIRAEANARLGAATAVPSLVVLSDINMIRNRAGLPNAAPLTNAAALTEILNQRRLEFAFEGFRFMDLKRYNLTCQVLTFCPATGTTQDNSYKNLWPIPFQQLETNPNLNPQNPGY</sequence>
<dbReference type="Proteomes" id="UP000061382">
    <property type="component" value="Chromosome"/>
</dbReference>
<keyword evidence="4" id="KW-0472">Membrane</keyword>
<dbReference type="AlphaFoldDB" id="A0A0P0CUF3"/>
<dbReference type="EMBL" id="CP012643">
    <property type="protein sequence ID" value="ALI97974.1"/>
    <property type="molecule type" value="Genomic_DNA"/>
</dbReference>
<proteinExistence type="inferred from homology"/>
<dbReference type="STRING" id="512763.DC20_02030"/>